<keyword evidence="1" id="KW-0812">Transmembrane</keyword>
<evidence type="ECO:0000313" key="4">
    <source>
        <dbReference type="Proteomes" id="UP001597085"/>
    </source>
</evidence>
<feature type="transmembrane region" description="Helical" evidence="1">
    <location>
        <begin position="240"/>
        <end position="262"/>
    </location>
</feature>
<dbReference type="InterPro" id="IPR003675">
    <property type="entry name" value="Rce1/LyrA-like_dom"/>
</dbReference>
<name>A0ABD6CQU8_9EURY</name>
<dbReference type="EMBL" id="JBHUDK010000014">
    <property type="protein sequence ID" value="MFD1600249.1"/>
    <property type="molecule type" value="Genomic_DNA"/>
</dbReference>
<dbReference type="AlphaFoldDB" id="A0ABD6CQU8"/>
<comment type="caution">
    <text evidence="3">The sequence shown here is derived from an EMBL/GenBank/DDBJ whole genome shotgun (WGS) entry which is preliminary data.</text>
</comment>
<sequence>MARPEIAPPAFKRGLLVPVTAYFVIIALLSGLALISGRGSPPPLLGMAWGILLVGIGVGAYRFEGVSPRSILSSSQSLFLVLGAVGAFWLLYNLTTYVLALGSIPGFATASSKVVAHPVLYFAAFGSSLLFTALPEEFVFRGYLQSKLITESGGTGWRAVATGTGTAAVLFALFHLPRWFLMSGHGVGPALAARLSVLVISGLAFGLIYVLTNNLWLVALFHATMNQSPLLFTVNPPSELHFVVGIIEYTTMVGFTIVVLYLTSSNLISAVKLQAADIPPSDD</sequence>
<protein>
    <submittedName>
        <fullName evidence="3">Type II CAAX prenyl endopeptidase Rce1 family protein</fullName>
    </submittedName>
</protein>
<evidence type="ECO:0000313" key="3">
    <source>
        <dbReference type="EMBL" id="MFD1600249.1"/>
    </source>
</evidence>
<proteinExistence type="predicted"/>
<accession>A0ABD6CQU8</accession>
<gene>
    <name evidence="3" type="ORF">ACFSBX_14910</name>
</gene>
<dbReference type="GO" id="GO:0080120">
    <property type="term" value="P:CAAX-box protein maturation"/>
    <property type="evidence" value="ECO:0007669"/>
    <property type="project" value="UniProtKB-ARBA"/>
</dbReference>
<feature type="transmembrane region" description="Helical" evidence="1">
    <location>
        <begin position="15"/>
        <end position="35"/>
    </location>
</feature>
<feature type="transmembrane region" description="Helical" evidence="1">
    <location>
        <begin position="78"/>
        <end position="102"/>
    </location>
</feature>
<keyword evidence="4" id="KW-1185">Reference proteome</keyword>
<dbReference type="RefSeq" id="WP_256421791.1">
    <property type="nucleotide sequence ID" value="NZ_JANHDI010000009.1"/>
</dbReference>
<feature type="transmembrane region" description="Helical" evidence="1">
    <location>
        <begin position="195"/>
        <end position="220"/>
    </location>
</feature>
<organism evidence="3 4">
    <name type="scientific">Halobellus rarus</name>
    <dbReference type="NCBI Taxonomy" id="1126237"/>
    <lineage>
        <taxon>Archaea</taxon>
        <taxon>Methanobacteriati</taxon>
        <taxon>Methanobacteriota</taxon>
        <taxon>Stenosarchaea group</taxon>
        <taxon>Halobacteria</taxon>
        <taxon>Halobacteriales</taxon>
        <taxon>Haloferacaceae</taxon>
        <taxon>Halobellus</taxon>
    </lineage>
</organism>
<feature type="transmembrane region" description="Helical" evidence="1">
    <location>
        <begin position="155"/>
        <end position="174"/>
    </location>
</feature>
<reference evidence="3 4" key="1">
    <citation type="journal article" date="2019" name="Int. J. Syst. Evol. Microbiol.">
        <title>The Global Catalogue of Microorganisms (GCM) 10K type strain sequencing project: providing services to taxonomists for standard genome sequencing and annotation.</title>
        <authorList>
            <consortium name="The Broad Institute Genomics Platform"/>
            <consortium name="The Broad Institute Genome Sequencing Center for Infectious Disease"/>
            <person name="Wu L."/>
            <person name="Ma J."/>
        </authorList>
    </citation>
    <scope>NUCLEOTIDE SEQUENCE [LARGE SCALE GENOMIC DNA]</scope>
    <source>
        <strain evidence="3 4">CGMCC 1.12121</strain>
    </source>
</reference>
<feature type="transmembrane region" description="Helical" evidence="1">
    <location>
        <begin position="114"/>
        <end position="135"/>
    </location>
</feature>
<keyword evidence="1" id="KW-0472">Membrane</keyword>
<keyword evidence="1" id="KW-1133">Transmembrane helix</keyword>
<dbReference type="GO" id="GO:0004175">
    <property type="term" value="F:endopeptidase activity"/>
    <property type="evidence" value="ECO:0007669"/>
    <property type="project" value="UniProtKB-ARBA"/>
</dbReference>
<dbReference type="Proteomes" id="UP001597085">
    <property type="component" value="Unassembled WGS sequence"/>
</dbReference>
<dbReference type="Pfam" id="PF02517">
    <property type="entry name" value="Rce1-like"/>
    <property type="match status" value="1"/>
</dbReference>
<evidence type="ECO:0000256" key="1">
    <source>
        <dbReference type="SAM" id="Phobius"/>
    </source>
</evidence>
<feature type="transmembrane region" description="Helical" evidence="1">
    <location>
        <begin position="44"/>
        <end position="63"/>
    </location>
</feature>
<evidence type="ECO:0000259" key="2">
    <source>
        <dbReference type="Pfam" id="PF02517"/>
    </source>
</evidence>
<feature type="domain" description="CAAX prenyl protease 2/Lysostaphin resistance protein A-like" evidence="2">
    <location>
        <begin position="122"/>
        <end position="226"/>
    </location>
</feature>